<dbReference type="RefSeq" id="WP_252662756.1">
    <property type="nucleotide sequence ID" value="NZ_CP098611.1"/>
</dbReference>
<gene>
    <name evidence="2" type="ORF">NEA10_18210</name>
</gene>
<reference evidence="2" key="1">
    <citation type="submission" date="2022-06" db="EMBL/GenBank/DDBJ databases">
        <title>Genome sequence of Phormidium yuhuli AB48 isolated from an industrial photobioreactor environment.</title>
        <authorList>
            <person name="Qiu Y."/>
            <person name="Noonan A.J.C."/>
            <person name="Dofher K."/>
            <person name="Koch M."/>
            <person name="Kieft B."/>
            <person name="Lin X."/>
            <person name="Ziels R.M."/>
            <person name="Hallam S.J."/>
        </authorList>
    </citation>
    <scope>NUCLEOTIDE SEQUENCE</scope>
    <source>
        <strain evidence="2">AB48</strain>
    </source>
</reference>
<evidence type="ECO:0000313" key="3">
    <source>
        <dbReference type="Proteomes" id="UP001056708"/>
    </source>
</evidence>
<dbReference type="EMBL" id="CP098611">
    <property type="protein sequence ID" value="USR90732.1"/>
    <property type="molecule type" value="Genomic_DNA"/>
</dbReference>
<evidence type="ECO:0000256" key="1">
    <source>
        <dbReference type="SAM" id="Phobius"/>
    </source>
</evidence>
<proteinExistence type="predicted"/>
<sequence>MSSVTKTTTHRFIEWSTYVAVFAIALVLLAGMISPIFRRPLFDDRLQVSPGEVIEFKTWQLKPQLIGAMRIDVDASFNTNRWATYELRVLDKEGNLIVSALKQAWAESGTWREGGESGTWREKDVGAALDVRAGDKPETITLAINILDYTDTSGQPVEGESVSFRIRVLDGVVDTRFLTPGMIGTGGLALFCVLSTSMLGQGVIRKIVFDSDIGGRGIMGGEDNLICCTLRIVADETSPRDLNVNLWLSDGYGENLYHQVTPVKLVFHKDEDGDIKKTTGTFRQYFILEKRGSYGFYIEVTPDEPVDETQLTVREQVKTLTEVWVVEIARD</sequence>
<organism evidence="2 3">
    <name type="scientific">Phormidium yuhuli AB48</name>
    <dbReference type="NCBI Taxonomy" id="2940671"/>
    <lineage>
        <taxon>Bacteria</taxon>
        <taxon>Bacillati</taxon>
        <taxon>Cyanobacteriota</taxon>
        <taxon>Cyanophyceae</taxon>
        <taxon>Oscillatoriophycideae</taxon>
        <taxon>Oscillatoriales</taxon>
        <taxon>Oscillatoriaceae</taxon>
        <taxon>Phormidium</taxon>
        <taxon>Phormidium yuhuli</taxon>
    </lineage>
</organism>
<name>A0ABY5ANE0_9CYAN</name>
<dbReference type="Proteomes" id="UP001056708">
    <property type="component" value="Chromosome"/>
</dbReference>
<keyword evidence="1" id="KW-0472">Membrane</keyword>
<protein>
    <submittedName>
        <fullName evidence="2">Uncharacterized protein</fullName>
    </submittedName>
</protein>
<keyword evidence="1" id="KW-0812">Transmembrane</keyword>
<keyword evidence="3" id="KW-1185">Reference proteome</keyword>
<accession>A0ABY5ANE0</accession>
<feature type="transmembrane region" description="Helical" evidence="1">
    <location>
        <begin position="15"/>
        <end position="37"/>
    </location>
</feature>
<evidence type="ECO:0000313" key="2">
    <source>
        <dbReference type="EMBL" id="USR90732.1"/>
    </source>
</evidence>
<keyword evidence="1" id="KW-1133">Transmembrane helix</keyword>